<evidence type="ECO:0000259" key="4">
    <source>
        <dbReference type="Pfam" id="PF03389"/>
    </source>
</evidence>
<dbReference type="EMBL" id="BMJS01000016">
    <property type="protein sequence ID" value="GGF98974.1"/>
    <property type="molecule type" value="Genomic_DNA"/>
</dbReference>
<comment type="caution">
    <text evidence="7">The sequence shown here is derived from an EMBL/GenBank/DDBJ whole genome shotgun (WGS) entry which is preliminary data.</text>
</comment>
<evidence type="ECO:0000256" key="3">
    <source>
        <dbReference type="SAM" id="MobiDB-lite"/>
    </source>
</evidence>
<evidence type="ECO:0000256" key="2">
    <source>
        <dbReference type="ARBA" id="ARBA00022971"/>
    </source>
</evidence>
<dbReference type="InterPro" id="IPR006171">
    <property type="entry name" value="TOPRIM_dom"/>
</dbReference>
<comment type="similarity">
    <text evidence="1">Belongs to the MobA/MobL family.</text>
</comment>
<dbReference type="InterPro" id="IPR055570">
    <property type="entry name" value="DUF7146"/>
</dbReference>
<sequence length="2582" mass="293845">MAIYHYSRNFGKRAEGFNAVFAAAYIRGESKKCIRLDKTIDFSDKNHVVFKKSYLPENAPEWVKKFDSSKELSDQIWNRIELIEKHPRAQLCFHDDVSIPLEFSFADAKELVDEFVTKYIAIDGMFADVAMHWEKNNPHFHILMPMRQLTETGFSNKMQLKMGELKEMYLKVRSEWSECVNEFAKRKGLDVQIDHRSYADRGLDLVPMKKVGKAKHMKDSEHQKYKLAQNQLIKAENLLKIQDNPEIIIKKLEQEHVCIDSAHVEEELSRFAVPNDVLSIVKSQQHENIEKEEKIKEKISENITEKTEESADETLGKGEQNDAVSPFSPLPLAAKTTNDIDTAPKNSVNGQLPSHDSVAKIAADSKNSTPSIVQNSVISSLSSDIKGDVDKYTVSTHQADLVNNQTNSPLSQSALTYQVIEKLEANHGIFSDKQIKESVFEHDEVGTQNFNAVYQKVIQDQKLVYLGVGIDGRDSYTTKLHFDKELDLRDMARTLNKRKGFHVYDTDIAKVLKSYDLRPTQEQSLRHLLQGKSIGVTVGFAGTGKSFMMKLANEIWQKAGFNVVGTALSGAAAAELQSSSDIKSHTAASLLYQLDKGHLRLSKRDIIVVDEFGMLALDDAHRLMKHVVQAEAKLVGIGDDEQTQPIGPGASMRSIIDEVGASKMTDIIRQKKDWQREATVNFETQDTGKGFDLYQSHGHVHFYDQGKDKHTAMLERWQSHLDAGAPLSEVMMLAHKNDSIDSLNKMARERLVGQGKLDGGVHFKNDNHKQLTIAVGERLLFTRNDKNLGVKNGFMGTVSAVDEKHVTVTLKSGQSITFDPAAYNHFNYAYAATIHKLQGATFDHTLADVDSVGWDRHLFLVGGTRHRENFDLFVDGETFNDLDHVKEVVTRGGLKDHIYDYPVRFAINRGFDGEHIAERAAGLVSKTADKLHDAWLYLSNYQAYVEKTLARKEAAISDEQREMLRIREEARIVASFADKRIEIAKLSKAINEVLGERTLADAQNDPEVQGLWDDLYQAQVDHGALAHRIKNNTIDLTESLHANRITSATLNKAYDFYEKHEQIHALAKAYTLKQLWQPEQAAKIIDDLGSYQRHIFKAFDEDTQAFDFINELRNQAANVQYEKAFAHFGVEYRVFIKDARDYIQRNHALFESYAELRSLKSLSDDHLGNNENKNKHKEKIEAVSRRCALLRQSRNAVASTLASSDVAKEVGDFFRIDQAKLKSHAIEHKTANDLIDRFRSSDASFIGQMMTAHQIKSQFAMMSGYVEHAFSDGWKDINIANWHFDRRLQVLRGTKAYRQSVNVINDYLTLAKHARSNWQAFYRVADQQKAYASSTSFTSLNDKEKGTNQHTQPNDRKDILRQMAQHYGYQRDALAYDIVQNFDQYSGAIDFAKIDLERLREAAGNYDRVRRYQLALQRVSRFEEAKALLADGKRYGNHLQAALVYKQAKVDVKKLEKVTLLRALSSATKHQDIHLVKNYLDASYQSYRYYKKTQHAFDGHVYVDSVFRPTHLQAYANTSVQFARQADRYAYALVEQGVDYQSILKHQIKDESRLQTTIERIEKAHTRETKRLEIEAYLNPQTTQAQLEKLAYQFTQDSKGYYGLAREAGLLWLPLYKMALPEKLRQVRATLNATDQATFDAITEHSDICRTIADKTKELKVLEAQLVELRKSISADKVNKENIEEASLKAEIASSKENYYYTIAVRNEMAYKLAQKNPELLATDAETQKQLRDKFPHFYSKRFIYHVGLHEVRLAAKDRIDNYLQSGMKDKAIAYEIMQHLGKHMFYLKNHKDCDIKTISIQALEHQYAEGLKAINDPQKASVYQALADYDIAMEKTKQAWAQIRQARRLENPTIDIAELEAKASCLTDIKNEKAHKAYVSSGQIKDELLKNTFKRIDVLKLNKAAHSHQLVIDVGEYRKVKDQDNQVLAQMLALDLSLDYGKGQVYKAFKAHAADYQKGYYIDAIRAREIEFKQSLGADQRPLYDEVLRYVDADRRLRYVKHPGAYHDKLLQTRHSLAVQFSKWPSRYESMLQFEEVKWSQVQAYSERVPVLNHLKATHAVNEIAPANSASSNLSTAPMQPREVTRFDIKAINNAIYARLDVYDYAFGQPMKATQDYVLYEHDRMVMLNGERKGQWYDPVKDQYRQPADAFRENFPQQKTGMSHFEMAAIFAGLKVEAIKTTEIYDPQKMAEQREAEVARTRAAEIAKAQKLWAATVPLKDTLAERYLKEHRAIYPIHTMQMRFLPKGAWVYKQDGQTLTNKLPMLVVPVYGKEGLTGVQRIYLDPKTADKPSFMDTPKLTLGVISGSAGFVNIGAEKGQKGRLYIAEGPETAASIAMADPKATVLTACGSAANIGKMKDMIEHFNPSEVIIAGDNDGVTSQSYALTYEAQAALKAQGIDARVILPQNIEGFKKTDWNDVLVHQHVDDISEQMGLDRLNNRVDRVQLQLSQSAPGISQETKDAMSMYAKRYMANRDEFIDGDAYINDWLREYSDETLQAHKSDIQALVKYELDYPGERTDFNLTDDKIEAVIAKSGSPMALSSVATMIDIYARHHRDKVQQQLSKGKEQSQSHDEGYDVGE</sequence>
<reference evidence="7" key="1">
    <citation type="journal article" date="2014" name="Int. J. Syst. Evol. Microbiol.">
        <title>Complete genome sequence of Corynebacterium casei LMG S-19264T (=DSM 44701T), isolated from a smear-ripened cheese.</title>
        <authorList>
            <consortium name="US DOE Joint Genome Institute (JGI-PGF)"/>
            <person name="Walter F."/>
            <person name="Albersmeier A."/>
            <person name="Kalinowski J."/>
            <person name="Ruckert C."/>
        </authorList>
    </citation>
    <scope>NUCLEOTIDE SEQUENCE</scope>
    <source>
        <strain evidence="7">CGMCC 1.15758</strain>
    </source>
</reference>
<dbReference type="InterPro" id="IPR027417">
    <property type="entry name" value="P-loop_NTPase"/>
</dbReference>
<reference evidence="7" key="2">
    <citation type="submission" date="2020-09" db="EMBL/GenBank/DDBJ databases">
        <authorList>
            <person name="Sun Q."/>
            <person name="Zhou Y."/>
        </authorList>
    </citation>
    <scope>NUCLEOTIDE SEQUENCE</scope>
    <source>
        <strain evidence="7">CGMCC 1.15758</strain>
    </source>
</reference>
<evidence type="ECO:0000259" key="5">
    <source>
        <dbReference type="Pfam" id="PF13362"/>
    </source>
</evidence>
<feature type="compositionally biased region" description="Polar residues" evidence="3">
    <location>
        <begin position="335"/>
        <end position="353"/>
    </location>
</feature>
<evidence type="ECO:0008006" key="9">
    <source>
        <dbReference type="Google" id="ProtNLM"/>
    </source>
</evidence>
<organism evidence="7 8">
    <name type="scientific">Cysteiniphilum litorale</name>
    <dbReference type="NCBI Taxonomy" id="2056700"/>
    <lineage>
        <taxon>Bacteria</taxon>
        <taxon>Pseudomonadati</taxon>
        <taxon>Pseudomonadota</taxon>
        <taxon>Gammaproteobacteria</taxon>
        <taxon>Thiotrichales</taxon>
        <taxon>Fastidiosibacteraceae</taxon>
        <taxon>Cysteiniphilum</taxon>
    </lineage>
</organism>
<evidence type="ECO:0000313" key="8">
    <source>
        <dbReference type="Proteomes" id="UP000636949"/>
    </source>
</evidence>
<dbReference type="Pfam" id="PF03389">
    <property type="entry name" value="MobA_MobL"/>
    <property type="match status" value="1"/>
</dbReference>
<dbReference type="Gene3D" id="3.40.50.300">
    <property type="entry name" value="P-loop containing nucleotide triphosphate hydrolases"/>
    <property type="match status" value="2"/>
</dbReference>
<feature type="domain" description="MobA/MobL protein" evidence="4">
    <location>
        <begin position="19"/>
        <end position="215"/>
    </location>
</feature>
<dbReference type="CDD" id="cd01029">
    <property type="entry name" value="TOPRIM_primases"/>
    <property type="match status" value="1"/>
</dbReference>
<evidence type="ECO:0000256" key="1">
    <source>
        <dbReference type="ARBA" id="ARBA00010873"/>
    </source>
</evidence>
<dbReference type="CDD" id="cd18809">
    <property type="entry name" value="SF1_C_RecD"/>
    <property type="match status" value="1"/>
</dbReference>
<accession>A0A8J2Z4R4</accession>
<dbReference type="Gene3D" id="3.30.930.30">
    <property type="match status" value="1"/>
</dbReference>
<dbReference type="Pfam" id="PF13362">
    <property type="entry name" value="Toprim_3"/>
    <property type="match status" value="1"/>
</dbReference>
<dbReference type="InterPro" id="IPR034154">
    <property type="entry name" value="TOPRIM_DnaG/twinkle"/>
</dbReference>
<name>A0A8J2Z4R4_9GAMM</name>
<feature type="region of interest" description="Disordered" evidence="3">
    <location>
        <begin position="2559"/>
        <end position="2582"/>
    </location>
</feature>
<dbReference type="RefSeq" id="WP_150468830.1">
    <property type="nucleotide sequence ID" value="NZ_BMJS01000016.1"/>
</dbReference>
<feature type="compositionally biased region" description="Basic and acidic residues" evidence="3">
    <location>
        <begin position="284"/>
        <end position="320"/>
    </location>
</feature>
<dbReference type="Gene3D" id="2.30.30.940">
    <property type="match status" value="1"/>
</dbReference>
<dbReference type="CDD" id="cd17933">
    <property type="entry name" value="DEXSc_RecD-like"/>
    <property type="match status" value="1"/>
</dbReference>
<gene>
    <name evidence="7" type="ORF">GCM10010995_15280</name>
</gene>
<dbReference type="Pfam" id="PF23639">
    <property type="entry name" value="DUF7146"/>
    <property type="match status" value="1"/>
</dbReference>
<keyword evidence="8" id="KW-1185">Reference proteome</keyword>
<feature type="compositionally biased region" description="Basic and acidic residues" evidence="3">
    <location>
        <begin position="2566"/>
        <end position="2582"/>
    </location>
</feature>
<proteinExistence type="inferred from homology"/>
<dbReference type="Pfam" id="PF13604">
    <property type="entry name" value="AAA_30"/>
    <property type="match status" value="1"/>
</dbReference>
<feature type="domain" description="DUF7146" evidence="6">
    <location>
        <begin position="2206"/>
        <end position="2310"/>
    </location>
</feature>
<dbReference type="SUPFAM" id="SSF52540">
    <property type="entry name" value="P-loop containing nucleoside triphosphate hydrolases"/>
    <property type="match status" value="2"/>
</dbReference>
<feature type="region of interest" description="Disordered" evidence="3">
    <location>
        <begin position="284"/>
        <end position="353"/>
    </location>
</feature>
<dbReference type="Proteomes" id="UP000636949">
    <property type="component" value="Unassembled WGS sequence"/>
</dbReference>
<evidence type="ECO:0000313" key="7">
    <source>
        <dbReference type="EMBL" id="GGF98974.1"/>
    </source>
</evidence>
<protein>
    <recommendedName>
        <fullName evidence="9">Ti-type conjugative transfer relaxase TraA</fullName>
    </recommendedName>
</protein>
<keyword evidence="2" id="KW-0184">Conjugation</keyword>
<dbReference type="InterPro" id="IPR005053">
    <property type="entry name" value="MobA_MobL"/>
</dbReference>
<feature type="domain" description="Toprim" evidence="5">
    <location>
        <begin position="2325"/>
        <end position="2424"/>
    </location>
</feature>
<evidence type="ECO:0000259" key="6">
    <source>
        <dbReference type="Pfam" id="PF23639"/>
    </source>
</evidence>